<keyword evidence="7" id="KW-0407">Ion channel</keyword>
<evidence type="ECO:0000256" key="9">
    <source>
        <dbReference type="SAM" id="MobiDB-lite"/>
    </source>
</evidence>
<feature type="transmembrane region" description="Helical" evidence="10">
    <location>
        <begin position="378"/>
        <end position="400"/>
    </location>
</feature>
<evidence type="ECO:0000313" key="12">
    <source>
        <dbReference type="Proteomes" id="UP001497623"/>
    </source>
</evidence>
<keyword evidence="10" id="KW-0812">Transmembrane</keyword>
<evidence type="ECO:0000256" key="6">
    <source>
        <dbReference type="ARBA" id="ARBA00023180"/>
    </source>
</evidence>
<evidence type="ECO:0000256" key="4">
    <source>
        <dbReference type="ARBA" id="ARBA00023043"/>
    </source>
</evidence>
<evidence type="ECO:0000256" key="5">
    <source>
        <dbReference type="ARBA" id="ARBA00023065"/>
    </source>
</evidence>
<evidence type="ECO:0008006" key="13">
    <source>
        <dbReference type="Google" id="ProtNLM"/>
    </source>
</evidence>
<dbReference type="GO" id="GO:1902495">
    <property type="term" value="C:transmembrane transporter complex"/>
    <property type="evidence" value="ECO:0007669"/>
    <property type="project" value="TreeGrafter"/>
</dbReference>
<sequence>EKGPVNDPGGVEDSNDVSNSAFVNMSFENDEECSNENRNKMDIDSEEEFYKNKIISTHSNVAQIHENEFVREAIKKFKGKKANRRSTCKNCKMKSKNRFLTPRSKINSTVATESFMVQLNTNIALQQLAKTNHLGLYNSCNIGATEKVRLMLQERVRPDLKKSSDEKYEYPLNVACFKGYHEIVKILTDYMEYHNMTDCLKMTDTLGNTPLICTAIGSTQDTDNNINIMNKEIDHFKCMETLLKYRDSISIDAQNNSKNTALHYVVQMRKNASYSKLLISNGANFDIKNERGVTPISKISYPMMEEILDSCVMNNTVDNISNDIKLDLSIFLHSSSEMKLVEAIMKSSQLKKLLSHPLISVFRSIKWKKIKQFSFFKLCSYVIYLLFLMTYVVLFHMHILDKKEMKDSMYENLKRPLKCILASYCIYMTFREIVQFFLLRFRYYKIIEKYLNILIILLTSKFLWYESSDIAPWVVLLSTIKLYFL</sequence>
<dbReference type="PANTHER" id="PTHR47143:SF1">
    <property type="entry name" value="ION_TRANS DOMAIN-CONTAINING PROTEIN"/>
    <property type="match status" value="1"/>
</dbReference>
<dbReference type="Proteomes" id="UP001497623">
    <property type="component" value="Unassembled WGS sequence"/>
</dbReference>
<comment type="caution">
    <text evidence="11">The sequence shown here is derived from an EMBL/GenBank/DDBJ whole genome shotgun (WGS) entry which is preliminary data.</text>
</comment>
<feature type="transmembrane region" description="Helical" evidence="10">
    <location>
        <begin position="420"/>
        <end position="438"/>
    </location>
</feature>
<proteinExistence type="predicted"/>
<dbReference type="GO" id="GO:0034220">
    <property type="term" value="P:monoatomic ion transmembrane transport"/>
    <property type="evidence" value="ECO:0007669"/>
    <property type="project" value="UniProtKB-KW"/>
</dbReference>
<accession>A0AAV2S615</accession>
<keyword evidence="1" id="KW-0813">Transport</keyword>
<dbReference type="PROSITE" id="PS50088">
    <property type="entry name" value="ANK_REPEAT"/>
    <property type="match status" value="1"/>
</dbReference>
<dbReference type="AlphaFoldDB" id="A0AAV2S615"/>
<feature type="non-terminal residue" evidence="11">
    <location>
        <position position="1"/>
    </location>
</feature>
<keyword evidence="10" id="KW-0472">Membrane</keyword>
<keyword evidence="6" id="KW-0325">Glycoprotein</keyword>
<evidence type="ECO:0000256" key="2">
    <source>
        <dbReference type="ARBA" id="ARBA00022606"/>
    </source>
</evidence>
<keyword evidence="10" id="KW-1133">Transmembrane helix</keyword>
<dbReference type="InterPro" id="IPR036770">
    <property type="entry name" value="Ankyrin_rpt-contain_sf"/>
</dbReference>
<feature type="non-terminal residue" evidence="11">
    <location>
        <position position="485"/>
    </location>
</feature>
<keyword evidence="3" id="KW-0677">Repeat</keyword>
<evidence type="ECO:0000256" key="8">
    <source>
        <dbReference type="PROSITE-ProRule" id="PRU00023"/>
    </source>
</evidence>
<dbReference type="SUPFAM" id="SSF48403">
    <property type="entry name" value="Ankyrin repeat"/>
    <property type="match status" value="1"/>
</dbReference>
<dbReference type="Gene3D" id="1.25.40.20">
    <property type="entry name" value="Ankyrin repeat-containing domain"/>
    <property type="match status" value="1"/>
</dbReference>
<dbReference type="SMART" id="SM00248">
    <property type="entry name" value="ANK"/>
    <property type="match status" value="3"/>
</dbReference>
<reference evidence="11 12" key="1">
    <citation type="submission" date="2024-05" db="EMBL/GenBank/DDBJ databases">
        <authorList>
            <person name="Wallberg A."/>
        </authorList>
    </citation>
    <scope>NUCLEOTIDE SEQUENCE [LARGE SCALE GENOMIC DNA]</scope>
</reference>
<dbReference type="EMBL" id="CAXKWB010044471">
    <property type="protein sequence ID" value="CAL4160721.1"/>
    <property type="molecule type" value="Genomic_DNA"/>
</dbReference>
<dbReference type="InterPro" id="IPR002110">
    <property type="entry name" value="Ankyrin_rpt"/>
</dbReference>
<dbReference type="InterPro" id="IPR052076">
    <property type="entry name" value="TRP_cation_channel"/>
</dbReference>
<dbReference type="Pfam" id="PF00023">
    <property type="entry name" value="Ank"/>
    <property type="match status" value="1"/>
</dbReference>
<evidence type="ECO:0000256" key="7">
    <source>
        <dbReference type="ARBA" id="ARBA00023303"/>
    </source>
</evidence>
<feature type="region of interest" description="Disordered" evidence="9">
    <location>
        <begin position="1"/>
        <end position="21"/>
    </location>
</feature>
<feature type="repeat" description="ANK" evidence="8">
    <location>
        <begin position="257"/>
        <end position="290"/>
    </location>
</feature>
<evidence type="ECO:0000256" key="10">
    <source>
        <dbReference type="SAM" id="Phobius"/>
    </source>
</evidence>
<keyword evidence="5" id="KW-0406">Ion transport</keyword>
<evidence type="ECO:0000256" key="1">
    <source>
        <dbReference type="ARBA" id="ARBA00022448"/>
    </source>
</evidence>
<dbReference type="PANTHER" id="PTHR47143">
    <property type="entry name" value="TRANSIENT RECEPTOR POTENTIAL CATION CHANNEL PROTEIN PAINLESS"/>
    <property type="match status" value="1"/>
</dbReference>
<evidence type="ECO:0000313" key="11">
    <source>
        <dbReference type="EMBL" id="CAL4160721.1"/>
    </source>
</evidence>
<keyword evidence="2" id="KW-0716">Sensory transduction</keyword>
<keyword evidence="4 8" id="KW-0040">ANK repeat</keyword>
<dbReference type="GO" id="GO:0022857">
    <property type="term" value="F:transmembrane transporter activity"/>
    <property type="evidence" value="ECO:0007669"/>
    <property type="project" value="TreeGrafter"/>
</dbReference>
<evidence type="ECO:0000256" key="3">
    <source>
        <dbReference type="ARBA" id="ARBA00022737"/>
    </source>
</evidence>
<name>A0AAV2S615_MEGNR</name>
<gene>
    <name evidence="11" type="ORF">MNOR_LOCUS32535</name>
</gene>
<protein>
    <recommendedName>
        <fullName evidence="13">Transient receptor potential cation channel subfamily A member 1</fullName>
    </recommendedName>
</protein>
<organism evidence="11 12">
    <name type="scientific">Meganyctiphanes norvegica</name>
    <name type="common">Northern krill</name>
    <name type="synonym">Thysanopoda norvegica</name>
    <dbReference type="NCBI Taxonomy" id="48144"/>
    <lineage>
        <taxon>Eukaryota</taxon>
        <taxon>Metazoa</taxon>
        <taxon>Ecdysozoa</taxon>
        <taxon>Arthropoda</taxon>
        <taxon>Crustacea</taxon>
        <taxon>Multicrustacea</taxon>
        <taxon>Malacostraca</taxon>
        <taxon>Eumalacostraca</taxon>
        <taxon>Eucarida</taxon>
        <taxon>Euphausiacea</taxon>
        <taxon>Euphausiidae</taxon>
        <taxon>Meganyctiphanes</taxon>
    </lineage>
</organism>
<keyword evidence="12" id="KW-1185">Reference proteome</keyword>